<gene>
    <name evidence="1" type="ORF">VNO78_22256</name>
</gene>
<comment type="caution">
    <text evidence="1">The sequence shown here is derived from an EMBL/GenBank/DDBJ whole genome shotgun (WGS) entry which is preliminary data.</text>
</comment>
<dbReference type="AlphaFoldDB" id="A0AAN9SGP6"/>
<evidence type="ECO:0000313" key="2">
    <source>
        <dbReference type="Proteomes" id="UP001386955"/>
    </source>
</evidence>
<proteinExistence type="predicted"/>
<dbReference type="Proteomes" id="UP001386955">
    <property type="component" value="Unassembled WGS sequence"/>
</dbReference>
<sequence length="97" mass="10944">MGHANTEIIYPLIPYDISSLLSKSEFLTSQHTPLNFIPAQLSFESVFCLSNPCKHYEEAGSCYLVWNIGVANISVVFSDFGPSCLMKQDFCCDKFHR</sequence>
<dbReference type="EMBL" id="JAYMYS010000005">
    <property type="protein sequence ID" value="KAK7393693.1"/>
    <property type="molecule type" value="Genomic_DNA"/>
</dbReference>
<name>A0AAN9SGP6_PSOTE</name>
<organism evidence="1 2">
    <name type="scientific">Psophocarpus tetragonolobus</name>
    <name type="common">Winged bean</name>
    <name type="synonym">Dolichos tetragonolobus</name>
    <dbReference type="NCBI Taxonomy" id="3891"/>
    <lineage>
        <taxon>Eukaryota</taxon>
        <taxon>Viridiplantae</taxon>
        <taxon>Streptophyta</taxon>
        <taxon>Embryophyta</taxon>
        <taxon>Tracheophyta</taxon>
        <taxon>Spermatophyta</taxon>
        <taxon>Magnoliopsida</taxon>
        <taxon>eudicotyledons</taxon>
        <taxon>Gunneridae</taxon>
        <taxon>Pentapetalae</taxon>
        <taxon>rosids</taxon>
        <taxon>fabids</taxon>
        <taxon>Fabales</taxon>
        <taxon>Fabaceae</taxon>
        <taxon>Papilionoideae</taxon>
        <taxon>50 kb inversion clade</taxon>
        <taxon>NPAAA clade</taxon>
        <taxon>indigoferoid/millettioid clade</taxon>
        <taxon>Phaseoleae</taxon>
        <taxon>Psophocarpus</taxon>
    </lineage>
</organism>
<evidence type="ECO:0000313" key="1">
    <source>
        <dbReference type="EMBL" id="KAK7393693.1"/>
    </source>
</evidence>
<protein>
    <submittedName>
        <fullName evidence="1">Uncharacterized protein</fullName>
    </submittedName>
</protein>
<keyword evidence="2" id="KW-1185">Reference proteome</keyword>
<reference evidence="1 2" key="1">
    <citation type="submission" date="2024-01" db="EMBL/GenBank/DDBJ databases">
        <title>The genomes of 5 underutilized Papilionoideae crops provide insights into root nodulation and disease resistanc.</title>
        <authorList>
            <person name="Jiang F."/>
        </authorList>
    </citation>
    <scope>NUCLEOTIDE SEQUENCE [LARGE SCALE GENOMIC DNA]</scope>
    <source>
        <strain evidence="1">DUOXIRENSHENG_FW03</strain>
        <tissue evidence="1">Leaves</tissue>
    </source>
</reference>
<accession>A0AAN9SGP6</accession>